<dbReference type="Pfam" id="PF19059">
    <property type="entry name" value="DUF5755"/>
    <property type="match status" value="1"/>
</dbReference>
<sequence length="223" mass="25217">MGKKCIPGLICIENMTLFLLMVIILLIFYYFYFLAPRNQRSSDTIVVNGTMPHMFSQIPGQMPPTMLGVGLATRMDPFNDPYAPPLKNDALFYPPNSSDVRGQPVIVQPPIYNNNINVQTRGINTSYQQVGILTKSSNNQENMILPLMGRRIMTGRDKWQYYTLSNTGNISTKLPISLNGRSCTSENGCDSINNGDVVYVEGYQETFRVTMYENNLFQYLPVL</sequence>
<keyword evidence="1" id="KW-0812">Transmembrane</keyword>
<dbReference type="InterPro" id="IPR043929">
    <property type="entry name" value="DUF5755"/>
</dbReference>
<keyword evidence="1" id="KW-0472">Membrane</keyword>
<reference evidence="2" key="1">
    <citation type="journal article" date="2020" name="Nature">
        <title>Giant virus diversity and host interactions through global metagenomics.</title>
        <authorList>
            <person name="Schulz F."/>
            <person name="Roux S."/>
            <person name="Paez-Espino D."/>
            <person name="Jungbluth S."/>
            <person name="Walsh D.A."/>
            <person name="Denef V.J."/>
            <person name="McMahon K.D."/>
            <person name="Konstantinidis K.T."/>
            <person name="Eloe-Fadrosh E.A."/>
            <person name="Kyrpides N.C."/>
            <person name="Woyke T."/>
        </authorList>
    </citation>
    <scope>NUCLEOTIDE SEQUENCE</scope>
    <source>
        <strain evidence="2">GVMAG-M-3300023174-111</strain>
    </source>
</reference>
<keyword evidence="1" id="KW-1133">Transmembrane helix</keyword>
<evidence type="ECO:0000256" key="1">
    <source>
        <dbReference type="SAM" id="Phobius"/>
    </source>
</evidence>
<feature type="transmembrane region" description="Helical" evidence="1">
    <location>
        <begin position="12"/>
        <end position="32"/>
    </location>
</feature>
<name>A0A6C0D1Y2_9ZZZZ</name>
<dbReference type="EMBL" id="MN739531">
    <property type="protein sequence ID" value="QHT11056.1"/>
    <property type="molecule type" value="Genomic_DNA"/>
</dbReference>
<organism evidence="2">
    <name type="scientific">viral metagenome</name>
    <dbReference type="NCBI Taxonomy" id="1070528"/>
    <lineage>
        <taxon>unclassified sequences</taxon>
        <taxon>metagenomes</taxon>
        <taxon>organismal metagenomes</taxon>
    </lineage>
</organism>
<evidence type="ECO:0000313" key="2">
    <source>
        <dbReference type="EMBL" id="QHT11056.1"/>
    </source>
</evidence>
<accession>A0A6C0D1Y2</accession>
<dbReference type="AlphaFoldDB" id="A0A6C0D1Y2"/>
<proteinExistence type="predicted"/>
<protein>
    <submittedName>
        <fullName evidence="2">Uncharacterized protein</fullName>
    </submittedName>
</protein>